<dbReference type="Gene3D" id="1.10.287.1490">
    <property type="match status" value="1"/>
</dbReference>
<evidence type="ECO:0000256" key="4">
    <source>
        <dbReference type="ARBA" id="ARBA00022989"/>
    </source>
</evidence>
<sequence length="1121" mass="123527">MKKSILNKDIRLSFRQSKGRFLSIMFLMMLGSFALVGLKAASPDIENSANRYLSQMKMMDVAVMSDYGISKADQKELNAIPNTYVEYGYFTDTVIGDSSASVRVFSKTDKISQFKLVSGHFPTREDQVALASFCQRKYKIGDSITLNEEGTNEYALKRHTFTVTGFVNSSELASTISLGSSNSGSGTLSAYAVVTPKTFQSSVYTVARLRYNNLKTLNSFGDSYRKKVKQHEDELEKLLADNGKKRLSEIKAQAQTKIADGEAKIQTSQQALADAQQQLRNAQDQIDQKRADLEVAQGQLTEKESLLAQGAAQIAQAEQILASSKAKLDTAAAQLSSGWAQLNQMKAQLDQAASQLSVAKENVTNTQATLAIAQAELGKGQVQLAAAKANLQKKMTALQAQGIDPATVPEIVAAQTQLAQEEAKLNLARAELEKKQAEFQAGLSQYQSQETVYQTGLAQYQSAVVTLRAKQAEYDAGLAQYQSGQATLRDKQAKYQAGQAQLAQAKQQIADGQTQLNQAQATLNDKKTEYAKQKKDDGTKIKNGQADIQKAKDEVAGLSVPTYRVYTRRTFPGADEYTTTGNRAYGISAVGNAFPIVLYLVAALVTVTTMTRFVSEERTNAGVLKALGYRNQDVVKKFAVYGLVSSLIGSVIGILAGTYFLPYILGKTIFKTSTYPALRLDFYWEISLIALLCSVLCGVAPALYIAHKELKEKPSQLLLPKAPNKGSKILLERIGFIWHRLSFAQKVTARNIFRYKQRMLMTIFGVAGSVALLFAGLGLSSSMAGIGNRQYGEIIKYDAVISQKHYLKSDEQAAISQLLADKKIAKKHGIYQEGFTKKIQGAKDEQSLALFVTTGKNFHHFMELNESRSKSKLMLSSHGAVISQKLATIMHVSVGDTFEVTSDEGRRYKIKVSAIAEMYAGHFIFMNQDYYQTVFDRKFQENAYLIKLKDSSSKNIQDTAAAFMKLTGVRAVVQNTGILEQIDVIVKSLGFVMQILTVASILLAIVILYNLMNINVAERIRELSTIKVLGFHNKEVTLYIYRETILLSIIGIIVGLFLGNILHRSLLETIAPDAFLLNPTVSVFVYLVPVFSIIMILIVLGFMVNAILRRIDMLEALKSVD</sequence>
<proteinExistence type="predicted"/>
<evidence type="ECO:0000313" key="10">
    <source>
        <dbReference type="Proteomes" id="UP000031339"/>
    </source>
</evidence>
<feature type="transmembrane region" description="Helical" evidence="7">
    <location>
        <begin position="638"/>
        <end position="662"/>
    </location>
</feature>
<dbReference type="eggNOG" id="COG0577">
    <property type="taxonomic scope" value="Bacteria"/>
</dbReference>
<dbReference type="PANTHER" id="PTHR30287:SF1">
    <property type="entry name" value="INNER MEMBRANE PROTEIN"/>
    <property type="match status" value="1"/>
</dbReference>
<evidence type="ECO:0000256" key="3">
    <source>
        <dbReference type="ARBA" id="ARBA00022692"/>
    </source>
</evidence>
<evidence type="ECO:0000256" key="1">
    <source>
        <dbReference type="ARBA" id="ARBA00004651"/>
    </source>
</evidence>
<feature type="coiled-coil region" evidence="6">
    <location>
        <begin position="221"/>
        <end position="449"/>
    </location>
</feature>
<reference evidence="9 10" key="1">
    <citation type="submission" date="2014-12" db="EMBL/GenBank/DDBJ databases">
        <title>Partial genome sequence of Streptococcus constellatus KCOM 1650 (= ChDC B144).</title>
        <authorList>
            <person name="Kook J.-K."/>
            <person name="Park S.-N."/>
            <person name="Lim Y.K."/>
            <person name="Jo E."/>
        </authorList>
    </citation>
    <scope>NUCLEOTIDE SEQUENCE [LARGE SCALE GENOMIC DNA]</scope>
    <source>
        <strain evidence="9 10">KCOM 1650</strain>
    </source>
</reference>
<keyword evidence="3 7" id="KW-0812">Transmembrane</keyword>
<dbReference type="GO" id="GO:0005886">
    <property type="term" value="C:plasma membrane"/>
    <property type="evidence" value="ECO:0007669"/>
    <property type="project" value="UniProtKB-SubCell"/>
</dbReference>
<feature type="transmembrane region" description="Helical" evidence="7">
    <location>
        <begin position="759"/>
        <end position="779"/>
    </location>
</feature>
<dbReference type="Pfam" id="PF02687">
    <property type="entry name" value="FtsX"/>
    <property type="match status" value="2"/>
</dbReference>
<dbReference type="RefSeq" id="WP_039677277.1">
    <property type="nucleotide sequence ID" value="NZ_JWIY01000001.1"/>
</dbReference>
<evidence type="ECO:0000256" key="5">
    <source>
        <dbReference type="ARBA" id="ARBA00023136"/>
    </source>
</evidence>
<evidence type="ECO:0000313" key="9">
    <source>
        <dbReference type="EMBL" id="KIC78913.1"/>
    </source>
</evidence>
<keyword evidence="4 7" id="KW-1133">Transmembrane helix</keyword>
<dbReference type="InterPro" id="IPR038766">
    <property type="entry name" value="Membrane_comp_ABC_pdt"/>
</dbReference>
<feature type="transmembrane region" description="Helical" evidence="7">
    <location>
        <begin position="1083"/>
        <end position="1108"/>
    </location>
</feature>
<dbReference type="Proteomes" id="UP000031339">
    <property type="component" value="Unassembled WGS sequence"/>
</dbReference>
<dbReference type="PANTHER" id="PTHR30287">
    <property type="entry name" value="MEMBRANE COMPONENT OF PREDICTED ABC SUPERFAMILY METABOLITE UPTAKE TRANSPORTER"/>
    <property type="match status" value="1"/>
</dbReference>
<feature type="transmembrane region" description="Helical" evidence="7">
    <location>
        <begin position="596"/>
        <end position="615"/>
    </location>
</feature>
<feature type="transmembrane region" description="Helical" evidence="7">
    <location>
        <begin position="991"/>
        <end position="1011"/>
    </location>
</feature>
<dbReference type="AlphaFoldDB" id="A0A0C1HXX6"/>
<evidence type="ECO:0000256" key="7">
    <source>
        <dbReference type="SAM" id="Phobius"/>
    </source>
</evidence>
<comment type="caution">
    <text evidence="9">The sequence shown here is derived from an EMBL/GenBank/DDBJ whole genome shotgun (WGS) entry which is preliminary data.</text>
</comment>
<name>A0A0C1HXX6_STRCV</name>
<dbReference type="InterPro" id="IPR003838">
    <property type="entry name" value="ABC3_permease_C"/>
</dbReference>
<feature type="coiled-coil region" evidence="6">
    <location>
        <begin position="488"/>
        <end position="536"/>
    </location>
</feature>
<dbReference type="SUPFAM" id="SSF57997">
    <property type="entry name" value="Tropomyosin"/>
    <property type="match status" value="1"/>
</dbReference>
<dbReference type="EMBL" id="JWIY01000001">
    <property type="protein sequence ID" value="KIC78913.1"/>
    <property type="molecule type" value="Genomic_DNA"/>
</dbReference>
<dbReference type="eggNOG" id="COG1511">
    <property type="taxonomic scope" value="Bacteria"/>
</dbReference>
<feature type="transmembrane region" description="Helical" evidence="7">
    <location>
        <begin position="21"/>
        <end position="41"/>
    </location>
</feature>
<feature type="transmembrane region" description="Helical" evidence="7">
    <location>
        <begin position="1044"/>
        <end position="1063"/>
    </location>
</feature>
<keyword evidence="6" id="KW-0175">Coiled coil</keyword>
<protein>
    <submittedName>
        <fullName evidence="9">ABC transporter permease</fullName>
    </submittedName>
</protein>
<evidence type="ECO:0000256" key="6">
    <source>
        <dbReference type="SAM" id="Coils"/>
    </source>
</evidence>
<feature type="transmembrane region" description="Helical" evidence="7">
    <location>
        <begin position="682"/>
        <end position="706"/>
    </location>
</feature>
<feature type="domain" description="ABC3 transporter permease C-terminal" evidence="8">
    <location>
        <begin position="593"/>
        <end position="709"/>
    </location>
</feature>
<dbReference type="STRING" id="862969.SCI_1370"/>
<evidence type="ECO:0000259" key="8">
    <source>
        <dbReference type="Pfam" id="PF02687"/>
    </source>
</evidence>
<organism evidence="9 10">
    <name type="scientific">Streptococcus constellatus</name>
    <dbReference type="NCBI Taxonomy" id="76860"/>
    <lineage>
        <taxon>Bacteria</taxon>
        <taxon>Bacillati</taxon>
        <taxon>Bacillota</taxon>
        <taxon>Bacilli</taxon>
        <taxon>Lactobacillales</taxon>
        <taxon>Streptococcaceae</taxon>
        <taxon>Streptococcus</taxon>
        <taxon>Streptococcus anginosus group</taxon>
    </lineage>
</organism>
<gene>
    <name evidence="9" type="ORF">RN79_04935</name>
</gene>
<evidence type="ECO:0000256" key="2">
    <source>
        <dbReference type="ARBA" id="ARBA00022475"/>
    </source>
</evidence>
<accession>A0A0C1HXX6</accession>
<keyword evidence="2" id="KW-1003">Cell membrane</keyword>
<dbReference type="OrthoDB" id="5137249at2"/>
<comment type="subcellular location">
    <subcellularLocation>
        <location evidence="1">Cell membrane</location>
        <topology evidence="1">Multi-pass membrane protein</topology>
    </subcellularLocation>
</comment>
<feature type="domain" description="ABC3 transporter permease C-terminal" evidence="8">
    <location>
        <begin position="996"/>
        <end position="1109"/>
    </location>
</feature>
<keyword evidence="5 7" id="KW-0472">Membrane</keyword>